<evidence type="ECO:0000256" key="13">
    <source>
        <dbReference type="ARBA" id="ARBA00023136"/>
    </source>
</evidence>
<feature type="domain" description="HPt" evidence="21">
    <location>
        <begin position="867"/>
        <end position="960"/>
    </location>
</feature>
<organism evidence="22 23">
    <name type="scientific">Oceanidesulfovibrio indonesiensis</name>
    <dbReference type="NCBI Taxonomy" id="54767"/>
    <lineage>
        <taxon>Bacteria</taxon>
        <taxon>Pseudomonadati</taxon>
        <taxon>Thermodesulfobacteriota</taxon>
        <taxon>Desulfovibrionia</taxon>
        <taxon>Desulfovibrionales</taxon>
        <taxon>Desulfovibrionaceae</taxon>
        <taxon>Oceanidesulfovibrio</taxon>
    </lineage>
</organism>
<dbReference type="CDD" id="cd00130">
    <property type="entry name" value="PAS"/>
    <property type="match status" value="2"/>
</dbReference>
<evidence type="ECO:0000256" key="16">
    <source>
        <dbReference type="SAM" id="MobiDB-lite"/>
    </source>
</evidence>
<comment type="caution">
    <text evidence="22">The sequence shown here is derived from an EMBL/GenBank/DDBJ whole genome shotgun (WGS) entry which is preliminary data.</text>
</comment>
<keyword evidence="13" id="KW-0472">Membrane</keyword>
<dbReference type="Pfam" id="PF00072">
    <property type="entry name" value="Response_reg"/>
    <property type="match status" value="1"/>
</dbReference>
<dbReference type="SUPFAM" id="SSF55874">
    <property type="entry name" value="ATPase domain of HSP90 chaperone/DNA topoisomerase II/histidine kinase"/>
    <property type="match status" value="1"/>
</dbReference>
<dbReference type="InterPro" id="IPR011006">
    <property type="entry name" value="CheY-like_superfamily"/>
</dbReference>
<dbReference type="Gene3D" id="3.30.565.10">
    <property type="entry name" value="Histidine kinase-like ATPase, C-terminal domain"/>
    <property type="match status" value="1"/>
</dbReference>
<name>A0A7M3MHI3_9BACT</name>
<evidence type="ECO:0000256" key="11">
    <source>
        <dbReference type="ARBA" id="ARBA00022989"/>
    </source>
</evidence>
<dbReference type="Pfam" id="PF02518">
    <property type="entry name" value="HATPase_c"/>
    <property type="match status" value="1"/>
</dbReference>
<dbReference type="SMART" id="SM00388">
    <property type="entry name" value="HisKA"/>
    <property type="match status" value="1"/>
</dbReference>
<dbReference type="EMBL" id="QMIE01000003">
    <property type="protein sequence ID" value="TVM18710.1"/>
    <property type="molecule type" value="Genomic_DNA"/>
</dbReference>
<dbReference type="InterPro" id="IPR003594">
    <property type="entry name" value="HATPase_dom"/>
</dbReference>
<feature type="domain" description="Histidine kinase" evidence="17">
    <location>
        <begin position="434"/>
        <end position="658"/>
    </location>
</feature>
<dbReference type="CDD" id="cd17546">
    <property type="entry name" value="REC_hyHK_CKI1_RcsC-like"/>
    <property type="match status" value="1"/>
</dbReference>
<evidence type="ECO:0000256" key="8">
    <source>
        <dbReference type="ARBA" id="ARBA00022741"/>
    </source>
</evidence>
<dbReference type="InterPro" id="IPR000014">
    <property type="entry name" value="PAS"/>
</dbReference>
<proteinExistence type="predicted"/>
<dbReference type="Pfam" id="PF01627">
    <property type="entry name" value="Hpt"/>
    <property type="match status" value="1"/>
</dbReference>
<dbReference type="FunFam" id="1.10.287.130:FF:000001">
    <property type="entry name" value="Two-component sensor histidine kinase"/>
    <property type="match status" value="1"/>
</dbReference>
<dbReference type="CDD" id="cd00082">
    <property type="entry name" value="HisKA"/>
    <property type="match status" value="1"/>
</dbReference>
<dbReference type="PANTHER" id="PTHR45339">
    <property type="entry name" value="HYBRID SIGNAL TRANSDUCTION HISTIDINE KINASE J"/>
    <property type="match status" value="1"/>
</dbReference>
<dbReference type="InterPro" id="IPR000700">
    <property type="entry name" value="PAS-assoc_C"/>
</dbReference>
<dbReference type="GO" id="GO:0000155">
    <property type="term" value="F:phosphorelay sensor kinase activity"/>
    <property type="evidence" value="ECO:0007669"/>
    <property type="project" value="InterPro"/>
</dbReference>
<keyword evidence="5 15" id="KW-0597">Phosphoprotein</keyword>
<dbReference type="NCBIfam" id="TIGR00229">
    <property type="entry name" value="sensory_box"/>
    <property type="match status" value="2"/>
</dbReference>
<dbReference type="PROSITE" id="PS50894">
    <property type="entry name" value="HPT"/>
    <property type="match status" value="1"/>
</dbReference>
<dbReference type="Gene3D" id="3.30.450.20">
    <property type="entry name" value="PAS domain"/>
    <property type="match status" value="3"/>
</dbReference>
<dbReference type="EC" id="2.7.13.3" evidence="3"/>
<protein>
    <recommendedName>
        <fullName evidence="3">histidine kinase</fullName>
        <ecNumber evidence="3">2.7.13.3</ecNumber>
    </recommendedName>
</protein>
<dbReference type="InterPro" id="IPR004358">
    <property type="entry name" value="Sig_transdc_His_kin-like_C"/>
</dbReference>
<evidence type="ECO:0000256" key="6">
    <source>
        <dbReference type="ARBA" id="ARBA00022679"/>
    </source>
</evidence>
<evidence type="ECO:0000256" key="4">
    <source>
        <dbReference type="ARBA" id="ARBA00022475"/>
    </source>
</evidence>
<dbReference type="Gene3D" id="3.40.50.2300">
    <property type="match status" value="1"/>
</dbReference>
<feature type="modified residue" description="Phosphohistidine" evidence="14">
    <location>
        <position position="906"/>
    </location>
</feature>
<keyword evidence="12" id="KW-0902">Two-component regulatory system</keyword>
<dbReference type="InterPro" id="IPR035965">
    <property type="entry name" value="PAS-like_dom_sf"/>
</dbReference>
<dbReference type="SMART" id="SM00091">
    <property type="entry name" value="PAS"/>
    <property type="match status" value="3"/>
</dbReference>
<dbReference type="CDD" id="cd16922">
    <property type="entry name" value="HATPase_EvgS-ArcB-TorS-like"/>
    <property type="match status" value="1"/>
</dbReference>
<dbReference type="PROSITE" id="PS50113">
    <property type="entry name" value="PAC"/>
    <property type="match status" value="1"/>
</dbReference>
<keyword evidence="23" id="KW-1185">Reference proteome</keyword>
<dbReference type="PROSITE" id="PS50110">
    <property type="entry name" value="RESPONSE_REGULATORY"/>
    <property type="match status" value="1"/>
</dbReference>
<dbReference type="InterPro" id="IPR003661">
    <property type="entry name" value="HisK_dim/P_dom"/>
</dbReference>
<feature type="domain" description="PAS" evidence="19">
    <location>
        <begin position="19"/>
        <end position="83"/>
    </location>
</feature>
<keyword evidence="6" id="KW-0808">Transferase</keyword>
<evidence type="ECO:0000256" key="1">
    <source>
        <dbReference type="ARBA" id="ARBA00000085"/>
    </source>
</evidence>
<dbReference type="PANTHER" id="PTHR45339:SF1">
    <property type="entry name" value="HYBRID SIGNAL TRANSDUCTION HISTIDINE KINASE J"/>
    <property type="match status" value="1"/>
</dbReference>
<dbReference type="InterPro" id="IPR036641">
    <property type="entry name" value="HPT_dom_sf"/>
</dbReference>
<keyword evidence="9" id="KW-0418">Kinase</keyword>
<dbReference type="PROSITE" id="PS50112">
    <property type="entry name" value="PAS"/>
    <property type="match status" value="1"/>
</dbReference>
<evidence type="ECO:0000256" key="3">
    <source>
        <dbReference type="ARBA" id="ARBA00012438"/>
    </source>
</evidence>
<dbReference type="SUPFAM" id="SSF52172">
    <property type="entry name" value="CheY-like"/>
    <property type="match status" value="1"/>
</dbReference>
<reference evidence="22 23" key="1">
    <citation type="submission" date="2018-06" db="EMBL/GenBank/DDBJ databases">
        <title>Complete genome of Desulfovibrio indonesiensis P37SLT.</title>
        <authorList>
            <person name="Crispim J.S."/>
            <person name="Vidigal P.M.P."/>
            <person name="Silva L.C.F."/>
            <person name="Laguardia C.N."/>
            <person name="Araujo L.C."/>
            <person name="Dias R.S."/>
            <person name="Sousa M.P."/>
            <person name="Paula S.O."/>
            <person name="Silva C."/>
        </authorList>
    </citation>
    <scope>NUCLEOTIDE SEQUENCE [LARGE SCALE GENOMIC DNA]</scope>
    <source>
        <strain evidence="22 23">P37SLT</strain>
    </source>
</reference>
<dbReference type="InterPro" id="IPR008207">
    <property type="entry name" value="Sig_transdc_His_kin_Hpt_dom"/>
</dbReference>
<dbReference type="GO" id="GO:0005524">
    <property type="term" value="F:ATP binding"/>
    <property type="evidence" value="ECO:0007669"/>
    <property type="project" value="UniProtKB-KW"/>
</dbReference>
<evidence type="ECO:0000256" key="15">
    <source>
        <dbReference type="PROSITE-ProRule" id="PRU00169"/>
    </source>
</evidence>
<evidence type="ECO:0000259" key="21">
    <source>
        <dbReference type="PROSITE" id="PS50894"/>
    </source>
</evidence>
<evidence type="ECO:0000256" key="5">
    <source>
        <dbReference type="ARBA" id="ARBA00022553"/>
    </source>
</evidence>
<dbReference type="InterPro" id="IPR013656">
    <property type="entry name" value="PAS_4"/>
</dbReference>
<dbReference type="Pfam" id="PF00512">
    <property type="entry name" value="HisKA"/>
    <property type="match status" value="1"/>
</dbReference>
<dbReference type="SUPFAM" id="SSF55785">
    <property type="entry name" value="PYP-like sensor domain (PAS domain)"/>
    <property type="match status" value="3"/>
</dbReference>
<evidence type="ECO:0000313" key="22">
    <source>
        <dbReference type="EMBL" id="TVM18710.1"/>
    </source>
</evidence>
<keyword evidence="7" id="KW-0812">Transmembrane</keyword>
<comment type="catalytic activity">
    <reaction evidence="1">
        <text>ATP + protein L-histidine = ADP + protein N-phospho-L-histidine.</text>
        <dbReference type="EC" id="2.7.13.3"/>
    </reaction>
</comment>
<feature type="modified residue" description="4-aspartylphosphate" evidence="15">
    <location>
        <position position="739"/>
    </location>
</feature>
<evidence type="ECO:0000259" key="20">
    <source>
        <dbReference type="PROSITE" id="PS50113"/>
    </source>
</evidence>
<dbReference type="FunFam" id="3.30.565.10:FF:000010">
    <property type="entry name" value="Sensor histidine kinase RcsC"/>
    <property type="match status" value="1"/>
</dbReference>
<evidence type="ECO:0000256" key="7">
    <source>
        <dbReference type="ARBA" id="ARBA00022692"/>
    </source>
</evidence>
<dbReference type="InterPro" id="IPR005467">
    <property type="entry name" value="His_kinase_dom"/>
</dbReference>
<dbReference type="GO" id="GO:0005886">
    <property type="term" value="C:plasma membrane"/>
    <property type="evidence" value="ECO:0007669"/>
    <property type="project" value="UniProtKB-SubCell"/>
</dbReference>
<evidence type="ECO:0000259" key="18">
    <source>
        <dbReference type="PROSITE" id="PS50110"/>
    </source>
</evidence>
<sequence>MSSPKSSSAFSMDPHSQALFDAADEAVFVLDEAGVALASNDLAAHAFGLASKDALLGRSLFSLLPPDTLGEFRKELSAAFSQDEPLHVEGEILGRTYRMAMTTVKEQDEKRVVVFSRDVTDEKRADEHLRREQQRQIFYMESLPGFVATVDQNLTIRYANRAFRQRFGKPAKDGTHASFAECELNADRGALCRVSEILKEPQQDTWEWETPDGQTYQLFGHPMTDVDGSRVVMLLGFDITHRRAAERALLQAQAHQRAILDSVPSLVWLKDKDCRFREVNSAYAAACGRSSKELEGLDEVEVWGAEQGAFFFEQDQEVIRSGKKRVEDVEFRDASGATRWVESTRVPLFDGNGEVIGLAGISHDITSRKEVQDELRYSNEELEQRVRLRTRELEESNEALRRESKEHKRTADKLERARKRAESLSRAKSDFLANVSHEIRTPLNAILGAAELAELAESPEESQRYLEIIRLSGKTLSNLVNDILDFSKMEAYRLRLEHVPFDLYALLRGMRDSMAVVAQEGTIGVRLEINDNLPQWVKGDPVRLRQILDNLVGNAIKFTREGEVVIKASSAPGANDVNGFQRLLFSVSDTGIGIPLDKQSVIFKDFEQADTSISREYGGTGLGLAISRKLVETMGGNIAVVSEEGRGSTFSFTIQVGKLNAQEMQMFAPDVAGADEAQRALLAEGESRGVILVVDDNAMNQELMRMALGTKGYTVHNAYSGEDALEFLSVQPVDLVLMDIQMPEMDGLTAVKKLRKQRLAVPSDVPVIAMTAHALPGDRERMIKAGCDDYLAKPVDMKELFGIMERYLSGRPRVAAQIRGASGAGEENDAASVDMPLGSPADQGARASNDPRHPDDVRRALSLLGNRTDLLHRLEEVYVRQGPKDVEAMRDALRNGARDDLKRLVHLFKSTAATVGDRATSEIARSMEPLAMDASEQELFGMVDMIAESSGRMVEWLGKSNDGNEKKSS</sequence>
<dbReference type="SUPFAM" id="SSF47384">
    <property type="entry name" value="Homodimeric domain of signal transducing histidine kinase"/>
    <property type="match status" value="1"/>
</dbReference>
<dbReference type="SMART" id="SM00448">
    <property type="entry name" value="REC"/>
    <property type="match status" value="1"/>
</dbReference>
<gene>
    <name evidence="22" type="ORF">DPQ33_04340</name>
</gene>
<dbReference type="SMART" id="SM00387">
    <property type="entry name" value="HATPase_c"/>
    <property type="match status" value="1"/>
</dbReference>
<dbReference type="Pfam" id="PF08448">
    <property type="entry name" value="PAS_4"/>
    <property type="match status" value="3"/>
</dbReference>
<feature type="region of interest" description="Disordered" evidence="16">
    <location>
        <begin position="396"/>
        <end position="421"/>
    </location>
</feature>
<accession>A0A7M3MHI3</accession>
<evidence type="ECO:0000256" key="14">
    <source>
        <dbReference type="PROSITE-ProRule" id="PRU00110"/>
    </source>
</evidence>
<comment type="subcellular location">
    <subcellularLocation>
        <location evidence="2">Cell membrane</location>
        <topology evidence="2">Multi-pass membrane protein</topology>
    </subcellularLocation>
</comment>
<evidence type="ECO:0000256" key="2">
    <source>
        <dbReference type="ARBA" id="ARBA00004651"/>
    </source>
</evidence>
<keyword evidence="8" id="KW-0547">Nucleotide-binding</keyword>
<dbReference type="InterPro" id="IPR001789">
    <property type="entry name" value="Sig_transdc_resp-reg_receiver"/>
</dbReference>
<dbReference type="AlphaFoldDB" id="A0A7M3MHI3"/>
<dbReference type="SUPFAM" id="SSF47226">
    <property type="entry name" value="Histidine-containing phosphotransfer domain, HPT domain"/>
    <property type="match status" value="1"/>
</dbReference>
<keyword evidence="4" id="KW-1003">Cell membrane</keyword>
<evidence type="ECO:0000256" key="12">
    <source>
        <dbReference type="ARBA" id="ARBA00023012"/>
    </source>
</evidence>
<dbReference type="InterPro" id="IPR036097">
    <property type="entry name" value="HisK_dim/P_sf"/>
</dbReference>
<evidence type="ECO:0000256" key="10">
    <source>
        <dbReference type="ARBA" id="ARBA00022840"/>
    </source>
</evidence>
<evidence type="ECO:0000313" key="23">
    <source>
        <dbReference type="Proteomes" id="UP000448292"/>
    </source>
</evidence>
<evidence type="ECO:0000259" key="17">
    <source>
        <dbReference type="PROSITE" id="PS50109"/>
    </source>
</evidence>
<dbReference type="OrthoDB" id="5468693at2"/>
<dbReference type="Gene3D" id="1.20.120.160">
    <property type="entry name" value="HPT domain"/>
    <property type="match status" value="1"/>
</dbReference>
<evidence type="ECO:0000256" key="9">
    <source>
        <dbReference type="ARBA" id="ARBA00022777"/>
    </source>
</evidence>
<dbReference type="Proteomes" id="UP000448292">
    <property type="component" value="Unassembled WGS sequence"/>
</dbReference>
<keyword evidence="11" id="KW-1133">Transmembrane helix</keyword>
<feature type="domain" description="Response regulatory" evidence="18">
    <location>
        <begin position="690"/>
        <end position="808"/>
    </location>
</feature>
<dbReference type="InterPro" id="IPR036890">
    <property type="entry name" value="HATPase_C_sf"/>
</dbReference>
<keyword evidence="10" id="KW-0067">ATP-binding</keyword>
<dbReference type="PROSITE" id="PS50109">
    <property type="entry name" value="HIS_KIN"/>
    <property type="match status" value="1"/>
</dbReference>
<dbReference type="Gene3D" id="1.10.287.130">
    <property type="match status" value="1"/>
</dbReference>
<evidence type="ECO:0000259" key="19">
    <source>
        <dbReference type="PROSITE" id="PS50112"/>
    </source>
</evidence>
<dbReference type="InterPro" id="IPR001610">
    <property type="entry name" value="PAC"/>
</dbReference>
<feature type="domain" description="PAC" evidence="20">
    <location>
        <begin position="325"/>
        <end position="377"/>
    </location>
</feature>
<feature type="region of interest" description="Disordered" evidence="16">
    <location>
        <begin position="819"/>
        <end position="856"/>
    </location>
</feature>
<dbReference type="SMART" id="SM00086">
    <property type="entry name" value="PAC"/>
    <property type="match status" value="1"/>
</dbReference>
<dbReference type="PRINTS" id="PR00344">
    <property type="entry name" value="BCTRLSENSOR"/>
</dbReference>